<dbReference type="AlphaFoldDB" id="A0A2S8I7Z1"/>
<comment type="caution">
    <text evidence="1">The sequence shown here is derived from an EMBL/GenBank/DDBJ whole genome shotgun (WGS) entry which is preliminary data.</text>
</comment>
<dbReference type="Proteomes" id="UP000239290">
    <property type="component" value="Unassembled WGS sequence"/>
</dbReference>
<name>A0A2S8I7Z1_RHOOP</name>
<evidence type="ECO:0000313" key="1">
    <source>
        <dbReference type="EMBL" id="PQP10825.1"/>
    </source>
</evidence>
<organism evidence="1 2">
    <name type="scientific">Rhodococcus opacus</name>
    <name type="common">Nocardia opaca</name>
    <dbReference type="NCBI Taxonomy" id="37919"/>
    <lineage>
        <taxon>Bacteria</taxon>
        <taxon>Bacillati</taxon>
        <taxon>Actinomycetota</taxon>
        <taxon>Actinomycetes</taxon>
        <taxon>Mycobacteriales</taxon>
        <taxon>Nocardiaceae</taxon>
        <taxon>Rhodococcus</taxon>
    </lineage>
</organism>
<gene>
    <name evidence="1" type="ORF">C5613_43735</name>
</gene>
<dbReference type="EMBL" id="PUIO01000124">
    <property type="protein sequence ID" value="PQP10825.1"/>
    <property type="molecule type" value="Genomic_DNA"/>
</dbReference>
<feature type="non-terminal residue" evidence="1">
    <location>
        <position position="46"/>
    </location>
</feature>
<dbReference type="PROSITE" id="PS51257">
    <property type="entry name" value="PROKAR_LIPOPROTEIN"/>
    <property type="match status" value="1"/>
</dbReference>
<proteinExistence type="predicted"/>
<accession>A0A2S8I7Z1</accession>
<reference evidence="2" key="1">
    <citation type="submission" date="2018-02" db="EMBL/GenBank/DDBJ databases">
        <title>Draft genome sequencing of Rhodococcus opacus KU647198.</title>
        <authorList>
            <person name="Zheng B.-X."/>
        </authorList>
    </citation>
    <scope>NUCLEOTIDE SEQUENCE [LARGE SCALE GENOMIC DNA]</scope>
    <source>
        <strain evidence="2">04-OD7</strain>
    </source>
</reference>
<protein>
    <submittedName>
        <fullName evidence="1">Calcium-binding protein</fullName>
    </submittedName>
</protein>
<evidence type="ECO:0000313" key="2">
    <source>
        <dbReference type="Proteomes" id="UP000239290"/>
    </source>
</evidence>
<sequence length="46" mass="4353">MKKTTLRMAALAVSALASGCGGDAQSSSAAPAMTTAALPVTTTAAV</sequence>